<keyword evidence="2" id="KW-0732">Signal</keyword>
<dbReference type="Gene3D" id="3.40.190.10">
    <property type="entry name" value="Periplasmic binding protein-like II"/>
    <property type="match status" value="1"/>
</dbReference>
<protein>
    <submittedName>
        <fullName evidence="3">Tripartite-type tricarboxylate transporter receptor subunit TctC</fullName>
    </submittedName>
</protein>
<dbReference type="CDD" id="cd13578">
    <property type="entry name" value="PBP2_Bug27"/>
    <property type="match status" value="1"/>
</dbReference>
<dbReference type="RefSeq" id="WP_087841722.1">
    <property type="nucleotide sequence ID" value="NZ_SGXC01000004.1"/>
</dbReference>
<dbReference type="SUPFAM" id="SSF53850">
    <property type="entry name" value="Periplasmic binding protein-like II"/>
    <property type="match status" value="1"/>
</dbReference>
<evidence type="ECO:0000256" key="1">
    <source>
        <dbReference type="ARBA" id="ARBA00006987"/>
    </source>
</evidence>
<dbReference type="OrthoDB" id="8678477at2"/>
<dbReference type="Proteomes" id="UP000292445">
    <property type="component" value="Unassembled WGS sequence"/>
</dbReference>
<evidence type="ECO:0000256" key="2">
    <source>
        <dbReference type="SAM" id="SignalP"/>
    </source>
</evidence>
<dbReference type="PANTHER" id="PTHR42928:SF5">
    <property type="entry name" value="BLR1237 PROTEIN"/>
    <property type="match status" value="1"/>
</dbReference>
<evidence type="ECO:0000313" key="4">
    <source>
        <dbReference type="Proteomes" id="UP000292445"/>
    </source>
</evidence>
<comment type="caution">
    <text evidence="3">The sequence shown here is derived from an EMBL/GenBank/DDBJ whole genome shotgun (WGS) entry which is preliminary data.</text>
</comment>
<name>A0A4Q7N6J7_9BURK</name>
<dbReference type="EMBL" id="SGXC01000004">
    <property type="protein sequence ID" value="RZS76948.1"/>
    <property type="molecule type" value="Genomic_DNA"/>
</dbReference>
<evidence type="ECO:0000313" key="3">
    <source>
        <dbReference type="EMBL" id="RZS76948.1"/>
    </source>
</evidence>
<keyword evidence="4" id="KW-1185">Reference proteome</keyword>
<dbReference type="PANTHER" id="PTHR42928">
    <property type="entry name" value="TRICARBOXYLATE-BINDING PROTEIN"/>
    <property type="match status" value="1"/>
</dbReference>
<dbReference type="Pfam" id="PF03401">
    <property type="entry name" value="TctC"/>
    <property type="match status" value="1"/>
</dbReference>
<keyword evidence="3" id="KW-0675">Receptor</keyword>
<organism evidence="3 4">
    <name type="scientific">Pigmentiphaga kullae</name>
    <dbReference type="NCBI Taxonomy" id="151784"/>
    <lineage>
        <taxon>Bacteria</taxon>
        <taxon>Pseudomonadati</taxon>
        <taxon>Pseudomonadota</taxon>
        <taxon>Betaproteobacteria</taxon>
        <taxon>Burkholderiales</taxon>
        <taxon>Alcaligenaceae</taxon>
        <taxon>Pigmentiphaga</taxon>
    </lineage>
</organism>
<dbReference type="InterPro" id="IPR042100">
    <property type="entry name" value="Bug_dom1"/>
</dbReference>
<comment type="similarity">
    <text evidence="1">Belongs to the UPF0065 (bug) family.</text>
</comment>
<gene>
    <name evidence="3" type="ORF">EV675_5671</name>
</gene>
<dbReference type="Gene3D" id="3.40.190.150">
    <property type="entry name" value="Bordetella uptake gene, domain 1"/>
    <property type="match status" value="1"/>
</dbReference>
<dbReference type="AlphaFoldDB" id="A0A4Q7N6J7"/>
<dbReference type="InterPro" id="IPR005064">
    <property type="entry name" value="BUG"/>
</dbReference>
<accession>A0A4Q7N6J7</accession>
<feature type="signal peptide" evidence="2">
    <location>
        <begin position="1"/>
        <end position="22"/>
    </location>
</feature>
<reference evidence="3 4" key="1">
    <citation type="submission" date="2019-02" db="EMBL/GenBank/DDBJ databases">
        <title>Genomic Encyclopedia of Type Strains, Phase IV (KMG-IV): sequencing the most valuable type-strain genomes for metagenomic binning, comparative biology and taxonomic classification.</title>
        <authorList>
            <person name="Goeker M."/>
        </authorList>
    </citation>
    <scope>NUCLEOTIDE SEQUENCE [LARGE SCALE GENOMIC DNA]</scope>
    <source>
        <strain evidence="3 4">K24</strain>
    </source>
</reference>
<dbReference type="PIRSF" id="PIRSF017082">
    <property type="entry name" value="YflP"/>
    <property type="match status" value="1"/>
</dbReference>
<proteinExistence type="inferred from homology"/>
<feature type="chain" id="PRO_5020351418" evidence="2">
    <location>
        <begin position="23"/>
        <end position="320"/>
    </location>
</feature>
<sequence>MKWFAILAACVAAAVPTLPAQAQVGGQVTRIVVPFAAGGARELLARTFYQELGQQLGQTIIIESRPGAGGAIGTSNVGRADPDGRTLLMAASSHFVTAELGAKPHYDPVKDFTPVANIGTQSYVLMISSAVPARNVAEFIAYAKKRPGELNYGSAGIGSSTHLAMAYFLSTAGLDMLHIPYKSTQEAANDVAGGRAQAVIVPNAGVGAYLQDSRLRIIGVTSRQPSPLLPGVPPIAQAGLPSYVFESWFGLLAPAATPAPVVQRINAAVAKVLEMPVIKERLATQGVAPDAMNVDEFGKLFVQDRQLMARIVKEARLTRD</sequence>